<dbReference type="RefSeq" id="WP_140601728.1">
    <property type="nucleotide sequence ID" value="NZ_SAWY01000005.1"/>
</dbReference>
<dbReference type="Pfam" id="PF09722">
    <property type="entry name" value="Xre_MbcA_ParS_C"/>
    <property type="match status" value="1"/>
</dbReference>
<comment type="caution">
    <text evidence="2">The sequence shown here is derived from an EMBL/GenBank/DDBJ whole genome shotgun (WGS) entry which is preliminary data.</text>
</comment>
<protein>
    <submittedName>
        <fullName evidence="2">DUF2384 domain-containing protein</fullName>
    </submittedName>
</protein>
<evidence type="ECO:0000259" key="1">
    <source>
        <dbReference type="Pfam" id="PF09722"/>
    </source>
</evidence>
<proteinExistence type="predicted"/>
<accession>A0A502LD97</accession>
<sequence length="167" mass="18795">MTIAINNWVVFEVFSDDELTEYFGGAVSGFVTNACSPRLELGERVCTAGVTDICMNDKLVRTKSGETFNLKGNGQFVQLSIGDFDSYSRTGYSEKLFKNHLSMDQVPPDIKNELNLFFKNNEKLIVEWLVNPKRPLNGQAPIEVLATEEGIKQVLDMLERMRTGDFS</sequence>
<keyword evidence="3" id="KW-1185">Reference proteome</keyword>
<gene>
    <name evidence="2" type="ORF">EPA86_02940</name>
</gene>
<dbReference type="AlphaFoldDB" id="A0A502LD97"/>
<name>A0A502LD97_9GAMM</name>
<reference evidence="2 3" key="1">
    <citation type="submission" date="2019-01" db="EMBL/GenBank/DDBJ databases">
        <title>Litorilituus lipolytica sp. nov., isolated from intertidal sand of the Yellow Sea in China.</title>
        <authorList>
            <person name="Liu A."/>
        </authorList>
    </citation>
    <scope>NUCLEOTIDE SEQUENCE [LARGE SCALE GENOMIC DNA]</scope>
    <source>
        <strain evidence="2 3">RZ04</strain>
    </source>
</reference>
<evidence type="ECO:0000313" key="3">
    <source>
        <dbReference type="Proteomes" id="UP000315303"/>
    </source>
</evidence>
<evidence type="ECO:0000313" key="2">
    <source>
        <dbReference type="EMBL" id="TPH18087.1"/>
    </source>
</evidence>
<dbReference type="OrthoDB" id="6401675at2"/>
<dbReference type="Proteomes" id="UP000315303">
    <property type="component" value="Unassembled WGS sequence"/>
</dbReference>
<dbReference type="EMBL" id="SAWY01000005">
    <property type="protein sequence ID" value="TPH18087.1"/>
    <property type="molecule type" value="Genomic_DNA"/>
</dbReference>
<organism evidence="2 3">
    <name type="scientific">Litorilituus lipolyticus</name>
    <dbReference type="NCBI Taxonomy" id="2491017"/>
    <lineage>
        <taxon>Bacteria</taxon>
        <taxon>Pseudomonadati</taxon>
        <taxon>Pseudomonadota</taxon>
        <taxon>Gammaproteobacteria</taxon>
        <taxon>Alteromonadales</taxon>
        <taxon>Colwelliaceae</taxon>
        <taxon>Litorilituus</taxon>
    </lineage>
</organism>
<feature type="domain" description="Antitoxin Xre/MbcA/ParS-like toxin-binding" evidence="1">
    <location>
        <begin position="118"/>
        <end position="164"/>
    </location>
</feature>
<dbReference type="InterPro" id="IPR024467">
    <property type="entry name" value="Xre/MbcA/ParS-like_toxin-bd"/>
</dbReference>